<evidence type="ECO:0000256" key="1">
    <source>
        <dbReference type="ARBA" id="ARBA00003330"/>
    </source>
</evidence>
<keyword evidence="3" id="KW-0575">Peroxidase</keyword>
<dbReference type="Gene3D" id="3.40.30.10">
    <property type="entry name" value="Glutaredoxin"/>
    <property type="match status" value="1"/>
</dbReference>
<evidence type="ECO:0000256" key="4">
    <source>
        <dbReference type="ARBA" id="ARBA00022862"/>
    </source>
</evidence>
<comment type="function">
    <text evidence="1">Thiol-specific peroxidase that catalyzes the reduction of hydrogen peroxide and organic hydroperoxides to water and alcohols, respectively. Plays a role in cell protection against oxidative stress by detoxifying peroxides and as sensor of hydrogen peroxide-mediated signaling events.</text>
</comment>
<dbReference type="InterPro" id="IPR013766">
    <property type="entry name" value="Thioredoxin_domain"/>
</dbReference>
<feature type="transmembrane region" description="Helical" evidence="12">
    <location>
        <begin position="38"/>
        <end position="58"/>
    </location>
</feature>
<evidence type="ECO:0000256" key="11">
    <source>
        <dbReference type="ARBA" id="ARBA00049091"/>
    </source>
</evidence>
<feature type="domain" description="Thioredoxin" evidence="13">
    <location>
        <begin position="95"/>
        <end position="235"/>
    </location>
</feature>
<evidence type="ECO:0000259" key="13">
    <source>
        <dbReference type="PROSITE" id="PS51352"/>
    </source>
</evidence>
<keyword evidence="5" id="KW-0560">Oxidoreductase</keyword>
<dbReference type="InterPro" id="IPR036249">
    <property type="entry name" value="Thioredoxin-like_sf"/>
</dbReference>
<keyword evidence="12" id="KW-0472">Membrane</keyword>
<gene>
    <name evidence="14" type="ORF">LZC95_33985</name>
</gene>
<evidence type="ECO:0000256" key="6">
    <source>
        <dbReference type="ARBA" id="ARBA00023157"/>
    </source>
</evidence>
<comment type="catalytic activity">
    <reaction evidence="11">
        <text>a hydroperoxide + [thioredoxin]-dithiol = an alcohol + [thioredoxin]-disulfide + H2O</text>
        <dbReference type="Rhea" id="RHEA:62620"/>
        <dbReference type="Rhea" id="RHEA-COMP:10698"/>
        <dbReference type="Rhea" id="RHEA-COMP:10700"/>
        <dbReference type="ChEBI" id="CHEBI:15377"/>
        <dbReference type="ChEBI" id="CHEBI:29950"/>
        <dbReference type="ChEBI" id="CHEBI:30879"/>
        <dbReference type="ChEBI" id="CHEBI:35924"/>
        <dbReference type="ChEBI" id="CHEBI:50058"/>
        <dbReference type="EC" id="1.11.1.24"/>
    </reaction>
</comment>
<comment type="similarity">
    <text evidence="9">Belongs to the peroxiredoxin family. BCP/PrxQ subfamily.</text>
</comment>
<proteinExistence type="inferred from homology"/>
<dbReference type="SUPFAM" id="SSF52833">
    <property type="entry name" value="Thioredoxin-like"/>
    <property type="match status" value="1"/>
</dbReference>
<keyword evidence="4" id="KW-0049">Antioxidant</keyword>
<dbReference type="RefSeq" id="WP_394842075.1">
    <property type="nucleotide sequence ID" value="NZ_CP089982.1"/>
</dbReference>
<dbReference type="PROSITE" id="PS51352">
    <property type="entry name" value="THIOREDOXIN_2"/>
    <property type="match status" value="1"/>
</dbReference>
<dbReference type="EC" id="1.11.1.24" evidence="2"/>
<accession>A0ABZ2JY79</accession>
<evidence type="ECO:0000256" key="2">
    <source>
        <dbReference type="ARBA" id="ARBA00013017"/>
    </source>
</evidence>
<feature type="transmembrane region" description="Helical" evidence="12">
    <location>
        <begin position="64"/>
        <end position="82"/>
    </location>
</feature>
<reference evidence="14 15" key="1">
    <citation type="submission" date="2021-12" db="EMBL/GenBank/DDBJ databases">
        <title>Discovery of the Pendulisporaceae a myxobacterial family with distinct sporulation behavior and unique specialized metabolism.</title>
        <authorList>
            <person name="Garcia R."/>
            <person name="Popoff A."/>
            <person name="Bader C.D."/>
            <person name="Loehr J."/>
            <person name="Walesch S."/>
            <person name="Walt C."/>
            <person name="Boldt J."/>
            <person name="Bunk B."/>
            <person name="Haeckl F.J.F.P.J."/>
            <person name="Gunesch A.P."/>
            <person name="Birkelbach J."/>
            <person name="Nuebel U."/>
            <person name="Pietschmann T."/>
            <person name="Bach T."/>
            <person name="Mueller R."/>
        </authorList>
    </citation>
    <scope>NUCLEOTIDE SEQUENCE [LARGE SCALE GENOMIC DNA]</scope>
    <source>
        <strain evidence="14 15">MSr12523</strain>
    </source>
</reference>
<evidence type="ECO:0000256" key="7">
    <source>
        <dbReference type="ARBA" id="ARBA00023284"/>
    </source>
</evidence>
<evidence type="ECO:0000256" key="3">
    <source>
        <dbReference type="ARBA" id="ARBA00022559"/>
    </source>
</evidence>
<evidence type="ECO:0000313" key="15">
    <source>
        <dbReference type="Proteomes" id="UP001379533"/>
    </source>
</evidence>
<evidence type="ECO:0000256" key="12">
    <source>
        <dbReference type="SAM" id="Phobius"/>
    </source>
</evidence>
<evidence type="ECO:0000256" key="5">
    <source>
        <dbReference type="ARBA" id="ARBA00023002"/>
    </source>
</evidence>
<keyword evidence="12" id="KW-0812">Transmembrane</keyword>
<dbReference type="Pfam" id="PF00578">
    <property type="entry name" value="AhpC-TSA"/>
    <property type="match status" value="1"/>
</dbReference>
<dbReference type="EMBL" id="CP089982">
    <property type="protein sequence ID" value="WXA91455.1"/>
    <property type="molecule type" value="Genomic_DNA"/>
</dbReference>
<keyword evidence="12" id="KW-1133">Transmembrane helix</keyword>
<organism evidence="14 15">
    <name type="scientific">Pendulispora brunnea</name>
    <dbReference type="NCBI Taxonomy" id="2905690"/>
    <lineage>
        <taxon>Bacteria</taxon>
        <taxon>Pseudomonadati</taxon>
        <taxon>Myxococcota</taxon>
        <taxon>Myxococcia</taxon>
        <taxon>Myxococcales</taxon>
        <taxon>Sorangiineae</taxon>
        <taxon>Pendulisporaceae</taxon>
        <taxon>Pendulispora</taxon>
    </lineage>
</organism>
<name>A0ABZ2JY79_9BACT</name>
<dbReference type="Proteomes" id="UP001379533">
    <property type="component" value="Chromosome"/>
</dbReference>
<dbReference type="PANTHER" id="PTHR42801:SF7">
    <property type="entry name" value="SLL1159 PROTEIN"/>
    <property type="match status" value="1"/>
</dbReference>
<feature type="transmembrane region" description="Helical" evidence="12">
    <location>
        <begin position="6"/>
        <end position="26"/>
    </location>
</feature>
<dbReference type="PANTHER" id="PTHR42801">
    <property type="entry name" value="THIOREDOXIN-DEPENDENT PEROXIDE REDUCTASE"/>
    <property type="match status" value="1"/>
</dbReference>
<sequence length="235" mass="26370">MTRLAHVAMGMLFLFGVPLFSMLDRLMILPPSLRDRPWPFEILLVFGSAGIFMAVRYFNGKGRWVMAGAIACLLNVVILSVLSRSSRLPPVPPELSLGTRVPEVTLQNQSGVPIELGKTNGPLLVVVFRGVWCPYCRKELSRLAQQIPRFASSEVRVYGISADEPDALLRHQRSSELPFSLLSDPEQRVTSLCGVSMHCLLLFDRNGALRWGGFSESWRRPPQYEDVLQAAYRLQ</sequence>
<protein>
    <recommendedName>
        <fullName evidence="2">thioredoxin-dependent peroxiredoxin</fullName>
        <ecNumber evidence="2">1.11.1.24</ecNumber>
    </recommendedName>
    <alternativeName>
        <fullName evidence="8">Thioredoxin peroxidase</fullName>
    </alternativeName>
    <alternativeName>
        <fullName evidence="10">Thioredoxin-dependent peroxiredoxin Bcp</fullName>
    </alternativeName>
</protein>
<evidence type="ECO:0000256" key="9">
    <source>
        <dbReference type="ARBA" id="ARBA00038489"/>
    </source>
</evidence>
<keyword evidence="6" id="KW-1015">Disulfide bond</keyword>
<evidence type="ECO:0000256" key="8">
    <source>
        <dbReference type="ARBA" id="ARBA00032824"/>
    </source>
</evidence>
<evidence type="ECO:0000256" key="10">
    <source>
        <dbReference type="ARBA" id="ARBA00042639"/>
    </source>
</evidence>
<keyword evidence="7" id="KW-0676">Redox-active center</keyword>
<keyword evidence="15" id="KW-1185">Reference proteome</keyword>
<dbReference type="InterPro" id="IPR050924">
    <property type="entry name" value="Peroxiredoxin_BCP/PrxQ"/>
</dbReference>
<evidence type="ECO:0000313" key="14">
    <source>
        <dbReference type="EMBL" id="WXA91455.1"/>
    </source>
</evidence>
<dbReference type="InterPro" id="IPR000866">
    <property type="entry name" value="AhpC/TSA"/>
</dbReference>